<evidence type="ECO:0000259" key="2">
    <source>
        <dbReference type="Pfam" id="PF16297"/>
    </source>
</evidence>
<organism evidence="3 4">
    <name type="scientific">Austropuccinia psidii MF-1</name>
    <dbReference type="NCBI Taxonomy" id="1389203"/>
    <lineage>
        <taxon>Eukaryota</taxon>
        <taxon>Fungi</taxon>
        <taxon>Dikarya</taxon>
        <taxon>Basidiomycota</taxon>
        <taxon>Pucciniomycotina</taxon>
        <taxon>Pucciniomycetes</taxon>
        <taxon>Pucciniales</taxon>
        <taxon>Sphaerophragmiaceae</taxon>
        <taxon>Austropuccinia</taxon>
    </lineage>
</organism>
<dbReference type="Proteomes" id="UP000765509">
    <property type="component" value="Unassembled WGS sequence"/>
</dbReference>
<protein>
    <recommendedName>
        <fullName evidence="2">DUF4939 domain-containing protein</fullName>
    </recommendedName>
</protein>
<evidence type="ECO:0000313" key="4">
    <source>
        <dbReference type="Proteomes" id="UP000765509"/>
    </source>
</evidence>
<dbReference type="OrthoDB" id="9045808at2759"/>
<name>A0A9Q3CMR7_9BASI</name>
<evidence type="ECO:0000313" key="3">
    <source>
        <dbReference type="EMBL" id="MBW0486547.1"/>
    </source>
</evidence>
<dbReference type="EMBL" id="AVOT02008707">
    <property type="protein sequence ID" value="MBW0486547.1"/>
    <property type="molecule type" value="Genomic_DNA"/>
</dbReference>
<gene>
    <name evidence="3" type="ORF">O181_026262</name>
</gene>
<sequence>MGKLNEEVSPRENSRAPALKSPSMKEPEYFDGTQAHRLRGFIQDCQLIFHNDPENFLSDKKKVFYSTSFLTGTAGKWIEPYLASISNEDTFYPQKLEAI</sequence>
<accession>A0A9Q3CMR7</accession>
<keyword evidence="4" id="KW-1185">Reference proteome</keyword>
<dbReference type="Pfam" id="PF16297">
    <property type="entry name" value="DUF4939"/>
    <property type="match status" value="1"/>
</dbReference>
<dbReference type="AlphaFoldDB" id="A0A9Q3CMR7"/>
<dbReference type="InterPro" id="IPR032549">
    <property type="entry name" value="DUF4939"/>
</dbReference>
<proteinExistence type="predicted"/>
<comment type="caution">
    <text evidence="3">The sequence shown here is derived from an EMBL/GenBank/DDBJ whole genome shotgun (WGS) entry which is preliminary data.</text>
</comment>
<feature type="compositionally biased region" description="Basic and acidic residues" evidence="1">
    <location>
        <begin position="1"/>
        <end position="14"/>
    </location>
</feature>
<evidence type="ECO:0000256" key="1">
    <source>
        <dbReference type="SAM" id="MobiDB-lite"/>
    </source>
</evidence>
<feature type="domain" description="DUF4939" evidence="2">
    <location>
        <begin position="24"/>
        <end position="86"/>
    </location>
</feature>
<feature type="region of interest" description="Disordered" evidence="1">
    <location>
        <begin position="1"/>
        <end position="26"/>
    </location>
</feature>
<reference evidence="3" key="1">
    <citation type="submission" date="2021-03" db="EMBL/GenBank/DDBJ databases">
        <title>Draft genome sequence of rust myrtle Austropuccinia psidii MF-1, a brazilian biotype.</title>
        <authorList>
            <person name="Quecine M.C."/>
            <person name="Pachon D.M.R."/>
            <person name="Bonatelli M.L."/>
            <person name="Correr F.H."/>
            <person name="Franceschini L.M."/>
            <person name="Leite T.F."/>
            <person name="Margarido G.R.A."/>
            <person name="Almeida C.A."/>
            <person name="Ferrarezi J.A."/>
            <person name="Labate C.A."/>
        </authorList>
    </citation>
    <scope>NUCLEOTIDE SEQUENCE</scope>
    <source>
        <strain evidence="3">MF-1</strain>
    </source>
</reference>